<organism evidence="1 2">
    <name type="scientific">Sphingobium yanoikuyae</name>
    <name type="common">Sphingomonas yanoikuyae</name>
    <dbReference type="NCBI Taxonomy" id="13690"/>
    <lineage>
        <taxon>Bacteria</taxon>
        <taxon>Pseudomonadati</taxon>
        <taxon>Pseudomonadota</taxon>
        <taxon>Alphaproteobacteria</taxon>
        <taxon>Sphingomonadales</taxon>
        <taxon>Sphingomonadaceae</taxon>
        <taxon>Sphingobium</taxon>
    </lineage>
</organism>
<proteinExistence type="predicted"/>
<dbReference type="RefSeq" id="WP_048939056.1">
    <property type="nucleotide sequence ID" value="NZ_CP020925.1"/>
</dbReference>
<evidence type="ECO:0000313" key="2">
    <source>
        <dbReference type="Proteomes" id="UP000037029"/>
    </source>
</evidence>
<protein>
    <submittedName>
        <fullName evidence="1">Uncharacterized protein</fullName>
    </submittedName>
</protein>
<sequence>MTGLTRCAPLAREAAASLQRRQELYPALVEKGVLSAEKSAWEIRVWTAIAADWHWVVTMERREVAKVWTYEKIEALEDSVKRANRALLKAIDEAPGELRRQCQEGECLHGLLDRHGDDFAPILAAHHQRDRFIDLLDWYRRERPCSGQVPISFYVETNFALKERARLDREAREAA</sequence>
<accession>A0A0J9CVP9</accession>
<evidence type="ECO:0000313" key="1">
    <source>
        <dbReference type="EMBL" id="ATP20371.1"/>
    </source>
</evidence>
<reference evidence="1 2" key="1">
    <citation type="submission" date="2017-04" db="EMBL/GenBank/DDBJ databases">
        <title>Characterization, genome and methylation analysis of a phthalic acid esters degrading strain Sphingobium yanoikuyae SHJ.</title>
        <authorList>
            <person name="Feng L."/>
        </authorList>
    </citation>
    <scope>NUCLEOTIDE SEQUENCE [LARGE SCALE GENOMIC DNA]</scope>
    <source>
        <strain evidence="1 2">SHJ</strain>
    </source>
</reference>
<dbReference type="EMBL" id="CP020925">
    <property type="protein sequence ID" value="ATP20371.1"/>
    <property type="molecule type" value="Genomic_DNA"/>
</dbReference>
<dbReference type="Proteomes" id="UP000037029">
    <property type="component" value="Chromosome"/>
</dbReference>
<dbReference type="AlphaFoldDB" id="A0A0J9CVP9"/>
<gene>
    <name evidence="1" type="ORF">BV87_19630</name>
</gene>
<name>A0A0J9CVP9_SPHYA</name>